<protein>
    <submittedName>
        <fullName evidence="1">Uncharacterized protein</fullName>
    </submittedName>
</protein>
<dbReference type="EMBL" id="JXXE01000492">
    <property type="protein sequence ID" value="KIZ38771.1"/>
    <property type="molecule type" value="Genomic_DNA"/>
</dbReference>
<dbReference type="OrthoDB" id="8139377at2"/>
<evidence type="ECO:0000313" key="1">
    <source>
        <dbReference type="EMBL" id="KIZ38771.1"/>
    </source>
</evidence>
<gene>
    <name evidence="1" type="ORF">OO17_22570</name>
</gene>
<dbReference type="Proteomes" id="UP000032515">
    <property type="component" value="Unassembled WGS sequence"/>
</dbReference>
<comment type="caution">
    <text evidence="1">The sequence shown here is derived from an EMBL/GenBank/DDBJ whole genome shotgun (WGS) entry which is preliminary data.</text>
</comment>
<name>A0A0D7EDS5_RHOPL</name>
<dbReference type="PATRIC" id="fig|1076.23.peg.5383"/>
<accession>A0A0D7EDS5</accession>
<evidence type="ECO:0000313" key="2">
    <source>
        <dbReference type="Proteomes" id="UP000032515"/>
    </source>
</evidence>
<dbReference type="RefSeq" id="WP_044415870.1">
    <property type="nucleotide sequence ID" value="NZ_JXXE01000492.1"/>
</dbReference>
<organism evidence="1 2">
    <name type="scientific">Rhodopseudomonas palustris</name>
    <dbReference type="NCBI Taxonomy" id="1076"/>
    <lineage>
        <taxon>Bacteria</taxon>
        <taxon>Pseudomonadati</taxon>
        <taxon>Pseudomonadota</taxon>
        <taxon>Alphaproteobacteria</taxon>
        <taxon>Hyphomicrobiales</taxon>
        <taxon>Nitrobacteraceae</taxon>
        <taxon>Rhodopseudomonas</taxon>
    </lineage>
</organism>
<dbReference type="AlphaFoldDB" id="A0A0D7EDS5"/>
<sequence>MRIFDVECECGAEYRCAESASLPGQPGSFTCSSCGRVVETWDTASKRVYRCVLTPDRAYVPVPAPPAP</sequence>
<proteinExistence type="predicted"/>
<reference evidence="1 2" key="1">
    <citation type="submission" date="2014-11" db="EMBL/GenBank/DDBJ databases">
        <title>Genomics and ecophysiology of heterotrophic nitrogen fixing bacteria isolated from estuarine surface water.</title>
        <authorList>
            <person name="Bentzon-Tilia M."/>
            <person name="Severin I."/>
            <person name="Hansen L.H."/>
            <person name="Riemann L."/>
        </authorList>
    </citation>
    <scope>NUCLEOTIDE SEQUENCE [LARGE SCALE GENOMIC DNA]</scope>
    <source>
        <strain evidence="1 2">BAL398</strain>
    </source>
</reference>